<dbReference type="AlphaFoldDB" id="A0A6I8U4U9"/>
<dbReference type="Proteomes" id="UP000008820">
    <property type="component" value="Chromosome 2"/>
</dbReference>
<name>A0A6I8U4U9_AEDAE</name>
<protein>
    <submittedName>
        <fullName evidence="2">Uncharacterized protein</fullName>
    </submittedName>
</protein>
<feature type="region of interest" description="Disordered" evidence="1">
    <location>
        <begin position="18"/>
        <end position="82"/>
    </location>
</feature>
<reference evidence="2 3" key="1">
    <citation type="submission" date="2017-06" db="EMBL/GenBank/DDBJ databases">
        <title>Aedes aegypti genome working group (AGWG) sequencing and assembly.</title>
        <authorList>
            <consortium name="Aedes aegypti Genome Working Group (AGWG)"/>
            <person name="Matthews B.J."/>
        </authorList>
    </citation>
    <scope>NUCLEOTIDE SEQUENCE [LARGE SCALE GENOMIC DNA]</scope>
    <source>
        <strain evidence="2 3">LVP_AGWG</strain>
    </source>
</reference>
<dbReference type="EnsemblMetazoa" id="AAEL024768-RA">
    <property type="protein sequence ID" value="AAEL024768-PA"/>
    <property type="gene ID" value="AAEL024768"/>
</dbReference>
<dbReference type="InParanoid" id="A0A6I8U4U9"/>
<reference evidence="2" key="2">
    <citation type="submission" date="2020-05" db="UniProtKB">
        <authorList>
            <consortium name="EnsemblMetazoa"/>
        </authorList>
    </citation>
    <scope>IDENTIFICATION</scope>
    <source>
        <strain evidence="2">LVP_AGWG</strain>
    </source>
</reference>
<feature type="compositionally biased region" description="Polar residues" evidence="1">
    <location>
        <begin position="18"/>
        <end position="50"/>
    </location>
</feature>
<organism evidence="2 3">
    <name type="scientific">Aedes aegypti</name>
    <name type="common">Yellowfever mosquito</name>
    <name type="synonym">Culex aegypti</name>
    <dbReference type="NCBI Taxonomy" id="7159"/>
    <lineage>
        <taxon>Eukaryota</taxon>
        <taxon>Metazoa</taxon>
        <taxon>Ecdysozoa</taxon>
        <taxon>Arthropoda</taxon>
        <taxon>Hexapoda</taxon>
        <taxon>Insecta</taxon>
        <taxon>Pterygota</taxon>
        <taxon>Neoptera</taxon>
        <taxon>Endopterygota</taxon>
        <taxon>Diptera</taxon>
        <taxon>Nematocera</taxon>
        <taxon>Culicoidea</taxon>
        <taxon>Culicidae</taxon>
        <taxon>Culicinae</taxon>
        <taxon>Aedini</taxon>
        <taxon>Aedes</taxon>
        <taxon>Stegomyia</taxon>
    </lineage>
</organism>
<sequence length="168" mass="18669">MHELGPRLIVNSTIEKLLQTPENDSPSSGTKSPSTNTGSSGNEAIPSSNIAGPVTPKALSSTSRANSSDVGPSTRTPVMTNNQMREMLEKNNKFRRVLYSKLDANIVPSHKELLMMVRIICKDTVDNLINIQKYPTFEDKKELALRIIETFPILRKTKVTENAPDYVR</sequence>
<proteinExistence type="predicted"/>
<accession>A0A6I8U4U9</accession>
<feature type="compositionally biased region" description="Polar residues" evidence="1">
    <location>
        <begin position="58"/>
        <end position="82"/>
    </location>
</feature>
<dbReference type="OrthoDB" id="10589362at2759"/>
<evidence type="ECO:0000313" key="3">
    <source>
        <dbReference type="Proteomes" id="UP000008820"/>
    </source>
</evidence>
<gene>
    <name evidence="2" type="primary">110675362</name>
</gene>
<keyword evidence="3" id="KW-1185">Reference proteome</keyword>
<evidence type="ECO:0000313" key="2">
    <source>
        <dbReference type="EnsemblMetazoa" id="AAEL024768-PA"/>
    </source>
</evidence>
<evidence type="ECO:0000256" key="1">
    <source>
        <dbReference type="SAM" id="MobiDB-lite"/>
    </source>
</evidence>